<dbReference type="Proteomes" id="UP000428260">
    <property type="component" value="Chromosome"/>
</dbReference>
<dbReference type="GO" id="GO:0016787">
    <property type="term" value="F:hydrolase activity"/>
    <property type="evidence" value="ECO:0007669"/>
    <property type="project" value="UniProtKB-KW"/>
</dbReference>
<dbReference type="InterPro" id="IPR008928">
    <property type="entry name" value="6-hairpin_glycosidase_sf"/>
</dbReference>
<keyword evidence="2" id="KW-0732">Signal</keyword>
<dbReference type="SUPFAM" id="SSF48208">
    <property type="entry name" value="Six-hairpin glycosidases"/>
    <property type="match status" value="1"/>
</dbReference>
<feature type="signal peptide" evidence="2">
    <location>
        <begin position="1"/>
        <end position="21"/>
    </location>
</feature>
<feature type="chain" id="PRO_5026273486" evidence="2">
    <location>
        <begin position="22"/>
        <end position="390"/>
    </location>
</feature>
<dbReference type="Pfam" id="PF07470">
    <property type="entry name" value="Glyco_hydro_88"/>
    <property type="match status" value="1"/>
</dbReference>
<protein>
    <submittedName>
        <fullName evidence="3">Glycosyl hydrolase family 88</fullName>
    </submittedName>
</protein>
<evidence type="ECO:0000256" key="1">
    <source>
        <dbReference type="ARBA" id="ARBA00022801"/>
    </source>
</evidence>
<keyword evidence="1 3" id="KW-0378">Hydrolase</keyword>
<evidence type="ECO:0000256" key="2">
    <source>
        <dbReference type="SAM" id="SignalP"/>
    </source>
</evidence>
<dbReference type="InterPro" id="IPR052043">
    <property type="entry name" value="PolySaccharide_Degr_Enz"/>
</dbReference>
<dbReference type="EMBL" id="CP046401">
    <property type="protein sequence ID" value="QGY43972.1"/>
    <property type="molecule type" value="Genomic_DNA"/>
</dbReference>
<dbReference type="InterPro" id="IPR010905">
    <property type="entry name" value="Glyco_hydro_88"/>
</dbReference>
<gene>
    <name evidence="3" type="ORF">GM418_09975</name>
</gene>
<reference evidence="3 4" key="1">
    <citation type="submission" date="2019-11" db="EMBL/GenBank/DDBJ databases">
        <authorList>
            <person name="Zheng R.K."/>
            <person name="Sun C.M."/>
        </authorList>
    </citation>
    <scope>NUCLEOTIDE SEQUENCE [LARGE SCALE GENOMIC DNA]</scope>
    <source>
        <strain evidence="3 4">WC007</strain>
    </source>
</reference>
<organism evidence="3 4">
    <name type="scientific">Maribellus comscasis</name>
    <dbReference type="NCBI Taxonomy" id="2681766"/>
    <lineage>
        <taxon>Bacteria</taxon>
        <taxon>Pseudomonadati</taxon>
        <taxon>Bacteroidota</taxon>
        <taxon>Bacteroidia</taxon>
        <taxon>Marinilabiliales</taxon>
        <taxon>Prolixibacteraceae</taxon>
        <taxon>Maribellus</taxon>
    </lineage>
</organism>
<evidence type="ECO:0000313" key="3">
    <source>
        <dbReference type="EMBL" id="QGY43972.1"/>
    </source>
</evidence>
<dbReference type="Gene3D" id="1.50.10.10">
    <property type="match status" value="1"/>
</dbReference>
<evidence type="ECO:0000313" key="4">
    <source>
        <dbReference type="Proteomes" id="UP000428260"/>
    </source>
</evidence>
<proteinExistence type="predicted"/>
<dbReference type="AlphaFoldDB" id="A0A6I6JV01"/>
<sequence>MKAFIISLAFVFIVLAQTASGQNVKDAPKTAIKLANTVMARYDSLICYNNNKPSYGYDYAFLGWAIDKLGKYDQKYSDYMQAYIDYFVDENGEIKGYRVSDYNIDQIRPGLNMLELAEKTDGEKYKIAIETLVEQIKNQPRTNSGGFWHKKRYPYQMWLDGLYMASPFVARYARDYGQPDFFDEVTFQIQEVYQRTLDKETGLVYHAWDESREQKWSNPKTGQSKHFWSRATGWYMMAMVDVLDYLPENHPQKDGVISILQKLSGALLKIQDEETGLWYQVLDQGGREGNYLETSGSAMIIYAFAKGAKKGYLDKSYLKIADSAFDSLMKNLVVTGDDGLPALTNVCGACGLGGNPYRAGDYNYYISEKRIDNDQKGMAPLILAAIVLNK</sequence>
<dbReference type="PANTHER" id="PTHR33886">
    <property type="entry name" value="UNSATURATED RHAMNOGALACTURONAN HYDROLASE (EUROFUNG)"/>
    <property type="match status" value="1"/>
</dbReference>
<dbReference type="GO" id="GO:0005975">
    <property type="term" value="P:carbohydrate metabolic process"/>
    <property type="evidence" value="ECO:0007669"/>
    <property type="project" value="InterPro"/>
</dbReference>
<dbReference type="KEGG" id="mcos:GM418_09975"/>
<dbReference type="PANTHER" id="PTHR33886:SF8">
    <property type="entry name" value="UNSATURATED RHAMNOGALACTURONAN HYDROLASE (EUROFUNG)"/>
    <property type="match status" value="1"/>
</dbReference>
<dbReference type="InterPro" id="IPR012341">
    <property type="entry name" value="6hp_glycosidase-like_sf"/>
</dbReference>
<keyword evidence="4" id="KW-1185">Reference proteome</keyword>
<dbReference type="RefSeq" id="WP_158865630.1">
    <property type="nucleotide sequence ID" value="NZ_CP046401.1"/>
</dbReference>
<name>A0A6I6JV01_9BACT</name>
<accession>A0A6I6JV01</accession>